<keyword evidence="6" id="KW-0227">DNA damage</keyword>
<evidence type="ECO:0000256" key="1">
    <source>
        <dbReference type="ARBA" id="ARBA00004123"/>
    </source>
</evidence>
<evidence type="ECO:0000256" key="8">
    <source>
        <dbReference type="ARBA" id="ARBA00023242"/>
    </source>
</evidence>
<dbReference type="SUPFAM" id="SSF55729">
    <property type="entry name" value="Acyl-CoA N-acyltransferases (Nat)"/>
    <property type="match status" value="1"/>
</dbReference>
<gene>
    <name evidence="14" type="primary">HAT1</name>
    <name evidence="14" type="ORF">K7432_000619</name>
</gene>
<evidence type="ECO:0000259" key="13">
    <source>
        <dbReference type="Pfam" id="PF10394"/>
    </source>
</evidence>
<comment type="function">
    <text evidence="11">Catalytic component of the histone acetylase B (HAT-B) complex. Has intrinsic substrate specificity that modifies lysine in recognition sequence GXGKXG. Involved in DNA double-strand break repair.</text>
</comment>
<dbReference type="InterPro" id="IPR013523">
    <property type="entry name" value="Hist_AcTrfase_HAT1_C"/>
</dbReference>
<dbReference type="Gene3D" id="1.10.10.390">
    <property type="match status" value="1"/>
</dbReference>
<evidence type="ECO:0000256" key="4">
    <source>
        <dbReference type="ARBA" id="ARBA00021268"/>
    </source>
</evidence>
<keyword evidence="15" id="KW-1185">Reference proteome</keyword>
<dbReference type="PANTHER" id="PTHR12046">
    <property type="entry name" value="HISTONE ACETYLTRANSFERASE TYPE B CATALYTIC SUBUNIT"/>
    <property type="match status" value="1"/>
</dbReference>
<name>A0ABR2WAW2_9FUNG</name>
<keyword evidence="5 11" id="KW-0808">Transferase</keyword>
<dbReference type="Gene3D" id="3.40.630.30">
    <property type="match status" value="1"/>
</dbReference>
<accession>A0ABR2WAW2</accession>
<comment type="subcellular location">
    <subcellularLocation>
        <location evidence="11">Cytoplasm</location>
    </subcellularLocation>
    <subcellularLocation>
        <location evidence="1 11">Nucleus</location>
    </subcellularLocation>
</comment>
<dbReference type="Pfam" id="PF10394">
    <property type="entry name" value="Hat1_N"/>
    <property type="match status" value="1"/>
</dbReference>
<feature type="domain" description="N-acetyltransferase" evidence="12">
    <location>
        <begin position="204"/>
        <end position="269"/>
    </location>
</feature>
<keyword evidence="11" id="KW-0963">Cytoplasm</keyword>
<dbReference type="Pfam" id="PF00583">
    <property type="entry name" value="Acetyltransf_1"/>
    <property type="match status" value="1"/>
</dbReference>
<reference evidence="14 15" key="1">
    <citation type="submission" date="2023-04" db="EMBL/GenBank/DDBJ databases">
        <title>Genome of Basidiobolus ranarum AG-B5.</title>
        <authorList>
            <person name="Stajich J.E."/>
            <person name="Carter-House D."/>
            <person name="Gryganskyi A."/>
        </authorList>
    </citation>
    <scope>NUCLEOTIDE SEQUENCE [LARGE SCALE GENOMIC DNA]</scope>
    <source>
        <strain evidence="14 15">AG-B5</strain>
    </source>
</reference>
<protein>
    <recommendedName>
        <fullName evidence="4 11">Histone acetyltransferase type B catalytic subunit</fullName>
        <ecNumber evidence="3 11">2.3.1.48</ecNumber>
    </recommendedName>
</protein>
<dbReference type="InterPro" id="IPR017380">
    <property type="entry name" value="Hist_AcTrfase_B-typ_cat-su"/>
</dbReference>
<evidence type="ECO:0000256" key="10">
    <source>
        <dbReference type="ARBA" id="ARBA00048017"/>
    </source>
</evidence>
<comment type="catalytic activity">
    <reaction evidence="10 11">
        <text>L-lysyl-[protein] + acetyl-CoA = N(6)-acetyl-L-lysyl-[protein] + CoA + H(+)</text>
        <dbReference type="Rhea" id="RHEA:45948"/>
        <dbReference type="Rhea" id="RHEA-COMP:9752"/>
        <dbReference type="Rhea" id="RHEA-COMP:10731"/>
        <dbReference type="ChEBI" id="CHEBI:15378"/>
        <dbReference type="ChEBI" id="CHEBI:29969"/>
        <dbReference type="ChEBI" id="CHEBI:57287"/>
        <dbReference type="ChEBI" id="CHEBI:57288"/>
        <dbReference type="ChEBI" id="CHEBI:61930"/>
        <dbReference type="EC" id="2.3.1.48"/>
    </reaction>
</comment>
<keyword evidence="8 11" id="KW-0539">Nucleus</keyword>
<keyword evidence="9 11" id="KW-0012">Acyltransferase</keyword>
<dbReference type="Pfam" id="PF21184">
    <property type="entry name" value="HAT1_C_fung"/>
    <property type="match status" value="1"/>
</dbReference>
<dbReference type="EMBL" id="JASJQH010006887">
    <property type="protein sequence ID" value="KAK9728981.1"/>
    <property type="molecule type" value="Genomic_DNA"/>
</dbReference>
<evidence type="ECO:0000256" key="9">
    <source>
        <dbReference type="ARBA" id="ARBA00023315"/>
    </source>
</evidence>
<evidence type="ECO:0000256" key="6">
    <source>
        <dbReference type="ARBA" id="ARBA00022763"/>
    </source>
</evidence>
<evidence type="ECO:0000256" key="11">
    <source>
        <dbReference type="PIRNR" id="PIRNR038084"/>
    </source>
</evidence>
<dbReference type="EC" id="2.3.1.48" evidence="3 11"/>
<comment type="subunit">
    <text evidence="11">Component of the HAT-B complex composed of at least HAT1 and HAT2. The HAT-B complex binds to histone H4 tail.</text>
</comment>
<evidence type="ECO:0000313" key="14">
    <source>
        <dbReference type="EMBL" id="KAK9728981.1"/>
    </source>
</evidence>
<dbReference type="PIRSF" id="PIRSF038084">
    <property type="entry name" value="HAT-B_cat"/>
    <property type="match status" value="1"/>
</dbReference>
<evidence type="ECO:0000256" key="3">
    <source>
        <dbReference type="ARBA" id="ARBA00013184"/>
    </source>
</evidence>
<dbReference type="Proteomes" id="UP001479436">
    <property type="component" value="Unassembled WGS sequence"/>
</dbReference>
<comment type="caution">
    <text evidence="14">The sequence shown here is derived from an EMBL/GenBank/DDBJ whole genome shotgun (WGS) entry which is preliminary data.</text>
</comment>
<evidence type="ECO:0000313" key="15">
    <source>
        <dbReference type="Proteomes" id="UP001479436"/>
    </source>
</evidence>
<proteinExistence type="inferred from homology"/>
<dbReference type="InterPro" id="IPR019467">
    <property type="entry name" value="Hat1_N"/>
</dbReference>
<feature type="domain" description="Histone acetyl transferase HAT1 N-terminal" evidence="13">
    <location>
        <begin position="15"/>
        <end position="175"/>
    </location>
</feature>
<evidence type="ECO:0000256" key="5">
    <source>
        <dbReference type="ARBA" id="ARBA00022679"/>
    </source>
</evidence>
<dbReference type="Gene3D" id="3.90.360.10">
    <property type="entry name" value="Histone acetyl transferase 1 (HAT1), N-terminal domain"/>
    <property type="match status" value="1"/>
</dbReference>
<evidence type="ECO:0000256" key="7">
    <source>
        <dbReference type="ARBA" id="ARBA00023204"/>
    </source>
</evidence>
<comment type="similarity">
    <text evidence="2 11">Belongs to the HAT1 family.</text>
</comment>
<sequence length="383" mass="45344">MSTEEFFLRPENAEWVCSSNNAIQLKLARPQPSQGEIFHPSFTYPLFGEAEQFYGYKNLKVKLHYTSGSLATYLGVEYSETLGAKHGATEIEPELMEHLAEGVYSNYDLFINKMKEDYENFKPIGEKIHEYQSPRAKYPENVQEHCFEIYKAGFKSPGFKQYHQRLQLFALFYIEGASYIEEDDDRWEVALIYEKLKIDGITSYHIVGYCTMYQYFYFPDKIRMRISQFLILPPYRKQGHANVLYDTLYQEFLRRSDIVELTVEDPNEAFSDLRDKCDLRFLMARGTFDDLTAPVDKSILDSIKKQYKLHKRQASRLLEMALLKKLDKRNSKAARAYRLYVKARLYRFNEEALSSMEYNDRLVKLEETYRSVEEDYYRLLNSL</sequence>
<dbReference type="InterPro" id="IPR037113">
    <property type="entry name" value="Hat1_N_sf"/>
</dbReference>
<dbReference type="InterPro" id="IPR016181">
    <property type="entry name" value="Acyl_CoA_acyltransferase"/>
</dbReference>
<dbReference type="InterPro" id="IPR000182">
    <property type="entry name" value="GNAT_dom"/>
</dbReference>
<evidence type="ECO:0000256" key="2">
    <source>
        <dbReference type="ARBA" id="ARBA00010543"/>
    </source>
</evidence>
<evidence type="ECO:0000259" key="12">
    <source>
        <dbReference type="Pfam" id="PF00583"/>
    </source>
</evidence>
<organism evidence="14 15">
    <name type="scientific">Basidiobolus ranarum</name>
    <dbReference type="NCBI Taxonomy" id="34480"/>
    <lineage>
        <taxon>Eukaryota</taxon>
        <taxon>Fungi</taxon>
        <taxon>Fungi incertae sedis</taxon>
        <taxon>Zoopagomycota</taxon>
        <taxon>Entomophthoromycotina</taxon>
        <taxon>Basidiobolomycetes</taxon>
        <taxon>Basidiobolales</taxon>
        <taxon>Basidiobolaceae</taxon>
        <taxon>Basidiobolus</taxon>
    </lineage>
</organism>
<dbReference type="GO" id="GO:0061733">
    <property type="term" value="F:protein-lysine-acetyltransferase activity"/>
    <property type="evidence" value="ECO:0007669"/>
    <property type="project" value="UniProtKB-EC"/>
</dbReference>
<keyword evidence="7" id="KW-0234">DNA repair</keyword>